<dbReference type="InterPro" id="IPR039426">
    <property type="entry name" value="TonB-dep_rcpt-like"/>
</dbReference>
<evidence type="ECO:0000256" key="2">
    <source>
        <dbReference type="ARBA" id="ARBA00022448"/>
    </source>
</evidence>
<dbReference type="STRING" id="104663.SAMN04488121_108187"/>
<evidence type="ECO:0000256" key="4">
    <source>
        <dbReference type="ARBA" id="ARBA00022692"/>
    </source>
</evidence>
<comment type="subcellular location">
    <subcellularLocation>
        <location evidence="1 7">Cell outer membrane</location>
        <topology evidence="1 7">Multi-pass membrane protein</topology>
    </subcellularLocation>
</comment>
<keyword evidence="5 7" id="KW-0472">Membrane</keyword>
<dbReference type="AlphaFoldDB" id="A0A1G7Z9H2"/>
<dbReference type="NCBIfam" id="TIGR04057">
    <property type="entry name" value="SusC_RagA_signa"/>
    <property type="match status" value="1"/>
</dbReference>
<evidence type="ECO:0000259" key="8">
    <source>
        <dbReference type="Pfam" id="PF07715"/>
    </source>
</evidence>
<dbReference type="InterPro" id="IPR023997">
    <property type="entry name" value="TonB-dep_OMP_SusC/RagA_CS"/>
</dbReference>
<reference evidence="9 10" key="1">
    <citation type="submission" date="2016-10" db="EMBL/GenBank/DDBJ databases">
        <authorList>
            <person name="de Groot N.N."/>
        </authorList>
    </citation>
    <scope>NUCLEOTIDE SEQUENCE [LARGE SCALE GENOMIC DNA]</scope>
    <source>
        <strain evidence="9 10">DSM 527</strain>
    </source>
</reference>
<evidence type="ECO:0000256" key="1">
    <source>
        <dbReference type="ARBA" id="ARBA00004571"/>
    </source>
</evidence>
<evidence type="ECO:0000256" key="7">
    <source>
        <dbReference type="PROSITE-ProRule" id="PRU01360"/>
    </source>
</evidence>
<sequence length="1017" mass="111553">MKLIRILLNSSVFPILACALFLLIEPASARQITKKKFRGTVITRENEPVIGASVSVKGGAGTVTDISGKFTIEAEEGASVIITSMGFESKEVVLKGEEPVSVRLEKSYRNLEDVVVVGYGSVKKKDLTGSVALVNVGEAKKNVSYDVAKMLQGQAAGISVHGSGEPGGYVQIKIRGTTTFGNNSPLFVIDGVPVDAPYDFSPNDIESIQVLKDASAAAIYGSRAATGVIIITTRKGKQGPVRVTFNSYAGVQEVARKISLTDRAQYQQIVSAAETNAGLTLAPANDPTNPSYVSNINTDWQKEGLKRGLIQDHNVGLSGGTENISYNASLGYFNQTGTQVGPQKYDRYTLNSNLQGKKGRFSYGVKVAYTQSHKGNYAATNGHAVFGGVVTSMLTAIPTMPVYDASRLGGYGGSDQVKNRAISANVVGINNLVNDYSDRNRFLGNAWGELEIVKNLKYRINASYDRTDYENSHFEPRFDMGYYYLNTQYYMYLQNGHSNTSLLEHTLTYQLQKGKHKIDFLAGLTYQEDKNEWMAATAQDTSDLNFRTFAAVARASAKGVTSWKGMAALYSTLGRINYNYDDRYLLTANFRRDGSSKFAPANRYGNFAGFAAAWNISNEKFLHLPSFISSMKLRGGYGVLGNQTSLGWYDYQSYINNTTNYLFGDQLATGSTTVSVTDPTLKWESTTTTNVALDLGLFNEKLSFTAEYYNRLSKDIITAIPIPYSVGSFPQTLTTNAASLKNSGFEFTLTYKDNIGALNYSINANAYTLKNKVEKLGGKNNPVYGSGSKTEVGREVGELFGYKTDGIFQSQDEISKHATQDQSGGIKPGDIKYKDMNNDGAITDADRTYLGSAIPKFYYGLNVSASYKNFDVSFFWQGNMGSKVNNGVYSALMAGQYGNAHTDELNYWTPTHTNTDVPRPLINDINNSRFSDRFVQSGSYVKLQNAQIGYTIPESTLSKTHVFRSLRVYLSGLNLVTITKYKGYDPDFISDGLFNRGFDYGSFPNPRTVMFGVQLGL</sequence>
<evidence type="ECO:0000256" key="3">
    <source>
        <dbReference type="ARBA" id="ARBA00022452"/>
    </source>
</evidence>
<comment type="similarity">
    <text evidence="7">Belongs to the TonB-dependent receptor family.</text>
</comment>
<dbReference type="InterPro" id="IPR037066">
    <property type="entry name" value="Plug_dom_sf"/>
</dbReference>
<dbReference type="InterPro" id="IPR023996">
    <property type="entry name" value="TonB-dep_OMP_SusC/RagA"/>
</dbReference>
<dbReference type="Gene3D" id="2.170.130.10">
    <property type="entry name" value="TonB-dependent receptor, plug domain"/>
    <property type="match status" value="1"/>
</dbReference>
<evidence type="ECO:0000313" key="9">
    <source>
        <dbReference type="EMBL" id="SDH05412.1"/>
    </source>
</evidence>
<evidence type="ECO:0000256" key="6">
    <source>
        <dbReference type="ARBA" id="ARBA00023237"/>
    </source>
</evidence>
<dbReference type="RefSeq" id="WP_089836443.1">
    <property type="nucleotide sequence ID" value="NZ_FNBN01000008.1"/>
</dbReference>
<dbReference type="EMBL" id="FNBN01000008">
    <property type="protein sequence ID" value="SDH05412.1"/>
    <property type="molecule type" value="Genomic_DNA"/>
</dbReference>
<dbReference type="Gene3D" id="2.40.170.20">
    <property type="entry name" value="TonB-dependent receptor, beta-barrel domain"/>
    <property type="match status" value="1"/>
</dbReference>
<evidence type="ECO:0000313" key="10">
    <source>
        <dbReference type="Proteomes" id="UP000199045"/>
    </source>
</evidence>
<dbReference type="PROSITE" id="PS52016">
    <property type="entry name" value="TONB_DEPENDENT_REC_3"/>
    <property type="match status" value="1"/>
</dbReference>
<dbReference type="GO" id="GO:0009279">
    <property type="term" value="C:cell outer membrane"/>
    <property type="evidence" value="ECO:0007669"/>
    <property type="project" value="UniProtKB-SubCell"/>
</dbReference>
<dbReference type="Pfam" id="PF07715">
    <property type="entry name" value="Plug"/>
    <property type="match status" value="1"/>
</dbReference>
<organism evidence="9 10">
    <name type="scientific">Chitinophaga filiformis</name>
    <name type="common">Myxococcus filiformis</name>
    <name type="synonym">Flexibacter filiformis</name>
    <dbReference type="NCBI Taxonomy" id="104663"/>
    <lineage>
        <taxon>Bacteria</taxon>
        <taxon>Pseudomonadati</taxon>
        <taxon>Bacteroidota</taxon>
        <taxon>Chitinophagia</taxon>
        <taxon>Chitinophagales</taxon>
        <taxon>Chitinophagaceae</taxon>
        <taxon>Chitinophaga</taxon>
    </lineage>
</organism>
<dbReference type="Pfam" id="PF13715">
    <property type="entry name" value="CarbopepD_reg_2"/>
    <property type="match status" value="1"/>
</dbReference>
<proteinExistence type="inferred from homology"/>
<dbReference type="NCBIfam" id="TIGR04056">
    <property type="entry name" value="OMP_RagA_SusC"/>
    <property type="match status" value="1"/>
</dbReference>
<feature type="domain" description="TonB-dependent receptor plug" evidence="8">
    <location>
        <begin position="123"/>
        <end position="228"/>
    </location>
</feature>
<gene>
    <name evidence="9" type="ORF">SAMN04488121_108187</name>
</gene>
<keyword evidence="3 7" id="KW-1134">Transmembrane beta strand</keyword>
<keyword evidence="6 7" id="KW-0998">Cell outer membrane</keyword>
<keyword evidence="2 7" id="KW-0813">Transport</keyword>
<accession>A0A1G7Z9H2</accession>
<name>A0A1G7Z9H2_CHIFI</name>
<protein>
    <submittedName>
        <fullName evidence="9">TonB-linked outer membrane protein, SusC/RagA family</fullName>
    </submittedName>
</protein>
<dbReference type="OrthoDB" id="9768177at2"/>
<dbReference type="Proteomes" id="UP000199045">
    <property type="component" value="Unassembled WGS sequence"/>
</dbReference>
<evidence type="ECO:0000256" key="5">
    <source>
        <dbReference type="ARBA" id="ARBA00023136"/>
    </source>
</evidence>
<dbReference type="InterPro" id="IPR036942">
    <property type="entry name" value="Beta-barrel_TonB_sf"/>
</dbReference>
<dbReference type="SUPFAM" id="SSF49464">
    <property type="entry name" value="Carboxypeptidase regulatory domain-like"/>
    <property type="match status" value="1"/>
</dbReference>
<dbReference type="InterPro" id="IPR008969">
    <property type="entry name" value="CarboxyPept-like_regulatory"/>
</dbReference>
<dbReference type="InterPro" id="IPR012910">
    <property type="entry name" value="Plug_dom"/>
</dbReference>
<keyword evidence="4 7" id="KW-0812">Transmembrane</keyword>
<dbReference type="SUPFAM" id="SSF56935">
    <property type="entry name" value="Porins"/>
    <property type="match status" value="1"/>
</dbReference>